<keyword evidence="3" id="KW-1185">Reference proteome</keyword>
<dbReference type="EMBL" id="CP028901">
    <property type="protein sequence ID" value="AWB33819.1"/>
    <property type="molecule type" value="Genomic_DNA"/>
</dbReference>
<dbReference type="Proteomes" id="UP000244571">
    <property type="component" value="Chromosome"/>
</dbReference>
<dbReference type="Gene3D" id="3.40.50.720">
    <property type="entry name" value="NAD(P)-binding Rossmann-like Domain"/>
    <property type="match status" value="1"/>
</dbReference>
<dbReference type="OrthoDB" id="9803333at2"/>
<evidence type="ECO:0000313" key="2">
    <source>
        <dbReference type="EMBL" id="AWB33819.1"/>
    </source>
</evidence>
<dbReference type="PANTHER" id="PTHR42879">
    <property type="entry name" value="3-OXOACYL-(ACYL-CARRIER-PROTEIN) REDUCTASE"/>
    <property type="match status" value="1"/>
</dbReference>
<dbReference type="PANTHER" id="PTHR42879:SF6">
    <property type="entry name" value="NADPH-DEPENDENT REDUCTASE BACG"/>
    <property type="match status" value="1"/>
</dbReference>
<organism evidence="2 3">
    <name type="scientific">Orrella marina</name>
    <dbReference type="NCBI Taxonomy" id="2163011"/>
    <lineage>
        <taxon>Bacteria</taxon>
        <taxon>Pseudomonadati</taxon>
        <taxon>Pseudomonadota</taxon>
        <taxon>Betaproteobacteria</taxon>
        <taxon>Burkholderiales</taxon>
        <taxon>Alcaligenaceae</taxon>
        <taxon>Orrella</taxon>
    </lineage>
</organism>
<dbReference type="Pfam" id="PF13561">
    <property type="entry name" value="adh_short_C2"/>
    <property type="match status" value="1"/>
</dbReference>
<name>A0A2R4XJD6_9BURK</name>
<dbReference type="InterPro" id="IPR050259">
    <property type="entry name" value="SDR"/>
</dbReference>
<evidence type="ECO:0000313" key="3">
    <source>
        <dbReference type="Proteomes" id="UP000244571"/>
    </source>
</evidence>
<dbReference type="PRINTS" id="PR00081">
    <property type="entry name" value="GDHRDH"/>
</dbReference>
<dbReference type="InterPro" id="IPR002347">
    <property type="entry name" value="SDR_fam"/>
</dbReference>
<evidence type="ECO:0000256" key="1">
    <source>
        <dbReference type="ARBA" id="ARBA00006484"/>
    </source>
</evidence>
<comment type="similarity">
    <text evidence="1">Belongs to the short-chain dehydrogenases/reductases (SDR) family.</text>
</comment>
<dbReference type="AlphaFoldDB" id="A0A2R4XJD6"/>
<reference evidence="2 3" key="1">
    <citation type="submission" date="2018-04" db="EMBL/GenBank/DDBJ databases">
        <title>Bordetella sp. HZ20 isolated from seawater.</title>
        <authorList>
            <person name="Sun C."/>
        </authorList>
    </citation>
    <scope>NUCLEOTIDE SEQUENCE [LARGE SCALE GENOMIC DNA]</scope>
    <source>
        <strain evidence="2 3">HZ20</strain>
    </source>
</reference>
<protein>
    <submittedName>
        <fullName evidence="2">3-oxoacyl-ACP reductase</fullName>
    </submittedName>
</protein>
<accession>A0A2R4XJD6</accession>
<dbReference type="RefSeq" id="WP_108621248.1">
    <property type="nucleotide sequence ID" value="NZ_CP028901.1"/>
</dbReference>
<sequence>MDLKLKDKHILITGGSKGIGLACAKAFLSESAQVTLVARDLATLESVQRAMVIEMPESKGRVAVFSADLRDPQSSMAALEKSEARFGPVDVLVNSAGAAKRTPAAELTPQIWRDALDAKFFTYINMIDPVVKRMAKRKQGVIINVIGAGGKTASAVHLAGGSANAALMLATAGLASAYGREGVRVVGVNPGPTHTERLQEGLEATCRLEGIDMDTALENATARIALGRLAEPEEIADTVAFLASDKASYISGVNINMDGVAVASVV</sequence>
<gene>
    <name evidence="2" type="ORF">DBV39_08990</name>
</gene>
<dbReference type="KEGG" id="boz:DBV39_08990"/>
<dbReference type="SUPFAM" id="SSF51735">
    <property type="entry name" value="NAD(P)-binding Rossmann-fold domains"/>
    <property type="match status" value="1"/>
</dbReference>
<dbReference type="InterPro" id="IPR036291">
    <property type="entry name" value="NAD(P)-bd_dom_sf"/>
</dbReference>
<proteinExistence type="inferred from homology"/>